<sequence>MSPTTGLLLAAGEGRRYGMPKALVADSEGPWVHRAARALLDGGCQDVLVVTGARAEEVEQLLGQMPEWGTGQVAAVRCGTWARGMGASLRSGLTSLATRGRTVPRRAVVHLVDLPDVGAPVVERLLREADAHGEQTGQVARAAYEGRPGHPVVLGQRHWEGVLGGAAGDAGARSYLRRVEPLLVECGDLATGEDVDEPRSGTAALT</sequence>
<dbReference type="PANTHER" id="PTHR43777:SF1">
    <property type="entry name" value="MOLYBDENUM COFACTOR CYTIDYLYLTRANSFERASE"/>
    <property type="match status" value="1"/>
</dbReference>
<organism evidence="2 3">
    <name type="scientific">Ornithinimicrobium kibberense</name>
    <dbReference type="NCBI Taxonomy" id="282060"/>
    <lineage>
        <taxon>Bacteria</taxon>
        <taxon>Bacillati</taxon>
        <taxon>Actinomycetota</taxon>
        <taxon>Actinomycetes</taxon>
        <taxon>Micrococcales</taxon>
        <taxon>Ornithinimicrobiaceae</taxon>
        <taxon>Ornithinimicrobium</taxon>
    </lineage>
</organism>
<evidence type="ECO:0000259" key="1">
    <source>
        <dbReference type="Pfam" id="PF12804"/>
    </source>
</evidence>
<dbReference type="RefSeq" id="WP_075958048.1">
    <property type="nucleotide sequence ID" value="NZ_JBHMAX010000035.1"/>
</dbReference>
<protein>
    <submittedName>
        <fullName evidence="2">NTP transferase domain-containing protein</fullName>
    </submittedName>
</protein>
<name>A0ABV5V6N9_9MICO</name>
<feature type="domain" description="MobA-like NTP transferase" evidence="1">
    <location>
        <begin position="6"/>
        <end position="179"/>
    </location>
</feature>
<evidence type="ECO:0000313" key="3">
    <source>
        <dbReference type="Proteomes" id="UP001589613"/>
    </source>
</evidence>
<dbReference type="GO" id="GO:0016740">
    <property type="term" value="F:transferase activity"/>
    <property type="evidence" value="ECO:0007669"/>
    <property type="project" value="UniProtKB-KW"/>
</dbReference>
<keyword evidence="3" id="KW-1185">Reference proteome</keyword>
<comment type="caution">
    <text evidence="2">The sequence shown here is derived from an EMBL/GenBank/DDBJ whole genome shotgun (WGS) entry which is preliminary data.</text>
</comment>
<dbReference type="InterPro" id="IPR025877">
    <property type="entry name" value="MobA-like_NTP_Trfase"/>
</dbReference>
<reference evidence="2 3" key="1">
    <citation type="submission" date="2024-09" db="EMBL/GenBank/DDBJ databases">
        <authorList>
            <person name="Sun Q."/>
            <person name="Mori K."/>
        </authorList>
    </citation>
    <scope>NUCLEOTIDE SEQUENCE [LARGE SCALE GENOMIC DNA]</scope>
    <source>
        <strain evidence="2 3">JCM 12763</strain>
    </source>
</reference>
<gene>
    <name evidence="2" type="ORF">ACFFN0_15205</name>
</gene>
<dbReference type="InterPro" id="IPR029044">
    <property type="entry name" value="Nucleotide-diphossugar_trans"/>
</dbReference>
<proteinExistence type="predicted"/>
<dbReference type="Gene3D" id="3.90.550.10">
    <property type="entry name" value="Spore Coat Polysaccharide Biosynthesis Protein SpsA, Chain A"/>
    <property type="match status" value="1"/>
</dbReference>
<keyword evidence="2" id="KW-0808">Transferase</keyword>
<dbReference type="SUPFAM" id="SSF53448">
    <property type="entry name" value="Nucleotide-diphospho-sugar transferases"/>
    <property type="match status" value="1"/>
</dbReference>
<dbReference type="PANTHER" id="PTHR43777">
    <property type="entry name" value="MOLYBDENUM COFACTOR CYTIDYLYLTRANSFERASE"/>
    <property type="match status" value="1"/>
</dbReference>
<dbReference type="Proteomes" id="UP001589613">
    <property type="component" value="Unassembled WGS sequence"/>
</dbReference>
<accession>A0ABV5V6N9</accession>
<dbReference type="EMBL" id="JBHMAX010000035">
    <property type="protein sequence ID" value="MFB9733395.1"/>
    <property type="molecule type" value="Genomic_DNA"/>
</dbReference>
<evidence type="ECO:0000313" key="2">
    <source>
        <dbReference type="EMBL" id="MFB9733395.1"/>
    </source>
</evidence>
<dbReference type="Pfam" id="PF12804">
    <property type="entry name" value="NTP_transf_3"/>
    <property type="match status" value="1"/>
</dbReference>